<dbReference type="SUPFAM" id="SSF55205">
    <property type="entry name" value="EPT/RTPC-like"/>
    <property type="match status" value="1"/>
</dbReference>
<dbReference type="EMBL" id="FYEH01000006">
    <property type="protein sequence ID" value="SNB67893.1"/>
    <property type="molecule type" value="Genomic_DNA"/>
</dbReference>
<dbReference type="Proteomes" id="UP000197065">
    <property type="component" value="Unassembled WGS sequence"/>
</dbReference>
<name>A0A212R794_9PROT</name>
<feature type="domain" description="Enolpyruvate transferase" evidence="3">
    <location>
        <begin position="9"/>
        <end position="397"/>
    </location>
</feature>
<proteinExistence type="predicted"/>
<feature type="region of interest" description="Disordered" evidence="2">
    <location>
        <begin position="1"/>
        <end position="20"/>
    </location>
</feature>
<dbReference type="Pfam" id="PF00275">
    <property type="entry name" value="EPSP_synthase"/>
    <property type="match status" value="1"/>
</dbReference>
<reference evidence="4 5" key="1">
    <citation type="submission" date="2017-06" db="EMBL/GenBank/DDBJ databases">
        <authorList>
            <person name="Kim H.J."/>
            <person name="Triplett B.A."/>
        </authorList>
    </citation>
    <scope>NUCLEOTIDE SEQUENCE [LARGE SCALE GENOMIC DNA]</scope>
    <source>
        <strain evidence="4 5">B29T1</strain>
    </source>
</reference>
<accession>A0A212R794</accession>
<dbReference type="AlphaFoldDB" id="A0A212R794"/>
<keyword evidence="5" id="KW-1185">Reference proteome</keyword>
<evidence type="ECO:0000256" key="2">
    <source>
        <dbReference type="SAM" id="MobiDB-lite"/>
    </source>
</evidence>
<dbReference type="GO" id="GO:0016765">
    <property type="term" value="F:transferase activity, transferring alkyl or aryl (other than methyl) groups"/>
    <property type="evidence" value="ECO:0007669"/>
    <property type="project" value="InterPro"/>
</dbReference>
<organism evidence="4 5">
    <name type="scientific">Arboricoccus pini</name>
    <dbReference type="NCBI Taxonomy" id="1963835"/>
    <lineage>
        <taxon>Bacteria</taxon>
        <taxon>Pseudomonadati</taxon>
        <taxon>Pseudomonadota</taxon>
        <taxon>Alphaproteobacteria</taxon>
        <taxon>Geminicoccales</taxon>
        <taxon>Geminicoccaceae</taxon>
        <taxon>Arboricoccus</taxon>
    </lineage>
</organism>
<dbReference type="RefSeq" id="WP_088561395.1">
    <property type="nucleotide sequence ID" value="NZ_FYEH01000006.1"/>
</dbReference>
<dbReference type="InterPro" id="IPR013792">
    <property type="entry name" value="RNA3'P_cycl/enolpyr_Trfase_a/b"/>
</dbReference>
<sequence length="431" mass="44502">MPLRLPVSSQQSTTLKVPPDPRSSIDALMMAALAVGKSRVDRLASHPHIDAFMLALQELGVLITLDTNDGVLLHGVGVGGFLSPASTLPVSAMTFPLLLGALVGHAFDSIMTCEGSGSVETMLTSLLPPLAAMGVIAKNRPEPRFPLLLEGRSDLMPVEWDADDATDGTLLRTLLLAGLHAPGTTSLCIPRPSTDPILTALQSIGAKIEEAGQNEGRLHIAISGQPELKPADWAVAGDDLIAACLIVTAACSPGASVILEAVPNSPAILWLTRSLKQAGATIKTLNTHACYGGFMIDLAIDGTSLSAIDVELENPLPSREFSLLLASGLARGSDRSVLRGLGPNASMRSRVARLAACGVAIDVVGDNLVAGGTAASATADLSGFDDDQLTAAFLTAAGPTRAALIGSSAFGDLALSCLRQLVPNARDERHS</sequence>
<dbReference type="OrthoDB" id="9809920at2"/>
<dbReference type="InterPro" id="IPR036968">
    <property type="entry name" value="Enolpyruvate_Tfrase_sf"/>
</dbReference>
<evidence type="ECO:0000259" key="3">
    <source>
        <dbReference type="Pfam" id="PF00275"/>
    </source>
</evidence>
<keyword evidence="1 4" id="KW-0808">Transferase</keyword>
<evidence type="ECO:0000313" key="4">
    <source>
        <dbReference type="EMBL" id="SNB67893.1"/>
    </source>
</evidence>
<evidence type="ECO:0000313" key="5">
    <source>
        <dbReference type="Proteomes" id="UP000197065"/>
    </source>
</evidence>
<evidence type="ECO:0000256" key="1">
    <source>
        <dbReference type="ARBA" id="ARBA00022679"/>
    </source>
</evidence>
<dbReference type="Gene3D" id="3.65.10.10">
    <property type="entry name" value="Enolpyruvate transferase domain"/>
    <property type="match status" value="2"/>
</dbReference>
<dbReference type="InterPro" id="IPR001986">
    <property type="entry name" value="Enolpyruvate_Tfrase_dom"/>
</dbReference>
<gene>
    <name evidence="4" type="ORF">SAMN07250955_10687</name>
</gene>
<protein>
    <submittedName>
        <fullName evidence="4">3-phosphoshikimate 1-carboxyvinyltransferase</fullName>
    </submittedName>
</protein>